<dbReference type="EMBL" id="BRXW01000401">
    <property type="protein sequence ID" value="GMH51107.1"/>
    <property type="molecule type" value="Genomic_DNA"/>
</dbReference>
<proteinExistence type="inferred from homology"/>
<name>A0A9W7DQN3_9STRA</name>
<sequence length="361" mass="38389">MRLLIGTNSFSLTPSNCLFTVTYDESGAFGDLKRLDGDFGNPGWMVFSGDGSLIVGDESAPGRILTLDPTTFQPIKDPVIVGDHPCHVIAHEHLVISSSYTGGTVNITNTKTNTTTIIDHSAIYAEVWSKFKPSTTDHQDRQESSHPHQCIMIKGTTFLLVSDLGSSTITTYDIAPLLSTSVSFSSSAPINLTPLSTLIPSTGPTSGCRHSLFLGTEDVYTVNELNDTITHSKLSLSSGELTEVSTINLLAEDLITRGHHGGAGGICSNNANDLIYVTVRHTSPGGVVTFKRDESRGVLERVSVTESGGDVPRFIGNIKSDIFICNQAGGGKVVKLGLGEGESGAELNVGAMVTWIGEFKE</sequence>
<dbReference type="InterPro" id="IPR019405">
    <property type="entry name" value="Lactonase_7-beta_prop"/>
</dbReference>
<dbReference type="PANTHER" id="PTHR30344">
    <property type="entry name" value="6-PHOSPHOGLUCONOLACTONASE-RELATED"/>
    <property type="match status" value="1"/>
</dbReference>
<accession>A0A9W7DQN3</accession>
<dbReference type="Proteomes" id="UP001165122">
    <property type="component" value="Unassembled WGS sequence"/>
</dbReference>
<comment type="caution">
    <text evidence="2">The sequence shown here is derived from an EMBL/GenBank/DDBJ whole genome shotgun (WGS) entry which is preliminary data.</text>
</comment>
<evidence type="ECO:0000313" key="2">
    <source>
        <dbReference type="EMBL" id="GMH51107.1"/>
    </source>
</evidence>
<dbReference type="GO" id="GO:0017057">
    <property type="term" value="F:6-phosphogluconolactonase activity"/>
    <property type="evidence" value="ECO:0007669"/>
    <property type="project" value="TreeGrafter"/>
</dbReference>
<gene>
    <name evidence="2" type="ORF">TrLO_g3563</name>
</gene>
<evidence type="ECO:0000256" key="1">
    <source>
        <dbReference type="ARBA" id="ARBA00005564"/>
    </source>
</evidence>
<reference evidence="3" key="1">
    <citation type="journal article" date="2023" name="Commun. Biol.">
        <title>Genome analysis of Parmales, the sister group of diatoms, reveals the evolutionary specialization of diatoms from phago-mixotrophs to photoautotrophs.</title>
        <authorList>
            <person name="Ban H."/>
            <person name="Sato S."/>
            <person name="Yoshikawa S."/>
            <person name="Yamada K."/>
            <person name="Nakamura Y."/>
            <person name="Ichinomiya M."/>
            <person name="Sato N."/>
            <person name="Blanc-Mathieu R."/>
            <person name="Endo H."/>
            <person name="Kuwata A."/>
            <person name="Ogata H."/>
        </authorList>
    </citation>
    <scope>NUCLEOTIDE SEQUENCE [LARGE SCALE GENOMIC DNA]</scope>
    <source>
        <strain evidence="3">NIES 3700</strain>
    </source>
</reference>
<dbReference type="Gene3D" id="2.130.10.10">
    <property type="entry name" value="YVTN repeat-like/Quinoprotein amine dehydrogenase"/>
    <property type="match status" value="1"/>
</dbReference>
<comment type="similarity">
    <text evidence="1">Belongs to the cycloisomerase 2 family.</text>
</comment>
<evidence type="ECO:0000313" key="3">
    <source>
        <dbReference type="Proteomes" id="UP001165122"/>
    </source>
</evidence>
<dbReference type="Pfam" id="PF10282">
    <property type="entry name" value="Lactonase"/>
    <property type="match status" value="1"/>
</dbReference>
<dbReference type="PANTHER" id="PTHR30344:SF1">
    <property type="entry name" value="6-PHOSPHOGLUCONOLACTONASE"/>
    <property type="match status" value="1"/>
</dbReference>
<dbReference type="OrthoDB" id="9972196at2759"/>
<dbReference type="AlphaFoldDB" id="A0A9W7DQN3"/>
<dbReference type="SUPFAM" id="SSF51004">
    <property type="entry name" value="C-terminal (heme d1) domain of cytochrome cd1-nitrite reductase"/>
    <property type="match status" value="1"/>
</dbReference>
<protein>
    <recommendedName>
        <fullName evidence="4">Isomerase YbhE</fullName>
    </recommendedName>
</protein>
<evidence type="ECO:0008006" key="4">
    <source>
        <dbReference type="Google" id="ProtNLM"/>
    </source>
</evidence>
<dbReference type="InterPro" id="IPR011048">
    <property type="entry name" value="Haem_d1_sf"/>
</dbReference>
<dbReference type="InterPro" id="IPR015943">
    <property type="entry name" value="WD40/YVTN_repeat-like_dom_sf"/>
</dbReference>
<dbReference type="InterPro" id="IPR050282">
    <property type="entry name" value="Cycloisomerase_2"/>
</dbReference>
<organism evidence="2 3">
    <name type="scientific">Triparma laevis f. longispina</name>
    <dbReference type="NCBI Taxonomy" id="1714387"/>
    <lineage>
        <taxon>Eukaryota</taxon>
        <taxon>Sar</taxon>
        <taxon>Stramenopiles</taxon>
        <taxon>Ochrophyta</taxon>
        <taxon>Bolidophyceae</taxon>
        <taxon>Parmales</taxon>
        <taxon>Triparmaceae</taxon>
        <taxon>Triparma</taxon>
    </lineage>
</organism>
<keyword evidence="3" id="KW-1185">Reference proteome</keyword>